<evidence type="ECO:0000256" key="2">
    <source>
        <dbReference type="ARBA" id="ARBA00022475"/>
    </source>
</evidence>
<keyword evidence="4" id="KW-0808">Transferase</keyword>
<gene>
    <name evidence="7" type="ORF">GCM10009550_29780</name>
</gene>
<keyword evidence="6 7" id="KW-0012">Acyltransferase</keyword>
<protein>
    <submittedName>
        <fullName evidence="7">Phosphatidylinositol mannoside acyltransferase</fullName>
    </submittedName>
</protein>
<dbReference type="Proteomes" id="UP001500665">
    <property type="component" value="Unassembled WGS sequence"/>
</dbReference>
<keyword evidence="8" id="KW-1185">Reference proteome</keyword>
<organism evidence="7 8">
    <name type="scientific">Actinocorallia libanotica</name>
    <dbReference type="NCBI Taxonomy" id="46162"/>
    <lineage>
        <taxon>Bacteria</taxon>
        <taxon>Bacillati</taxon>
        <taxon>Actinomycetota</taxon>
        <taxon>Actinomycetes</taxon>
        <taxon>Streptosporangiales</taxon>
        <taxon>Thermomonosporaceae</taxon>
        <taxon>Actinocorallia</taxon>
    </lineage>
</organism>
<dbReference type="PANTHER" id="PTHR30606">
    <property type="entry name" value="LIPID A BIOSYNTHESIS LAUROYL ACYLTRANSFERASE"/>
    <property type="match status" value="1"/>
</dbReference>
<reference evidence="7 8" key="1">
    <citation type="journal article" date="2019" name="Int. J. Syst. Evol. Microbiol.">
        <title>The Global Catalogue of Microorganisms (GCM) 10K type strain sequencing project: providing services to taxonomists for standard genome sequencing and annotation.</title>
        <authorList>
            <consortium name="The Broad Institute Genomics Platform"/>
            <consortium name="The Broad Institute Genome Sequencing Center for Infectious Disease"/>
            <person name="Wu L."/>
            <person name="Ma J."/>
        </authorList>
    </citation>
    <scope>NUCLEOTIDE SEQUENCE [LARGE SCALE GENOMIC DNA]</scope>
    <source>
        <strain evidence="7 8">JCM 10696</strain>
    </source>
</reference>
<evidence type="ECO:0000256" key="3">
    <source>
        <dbReference type="ARBA" id="ARBA00022519"/>
    </source>
</evidence>
<comment type="subcellular location">
    <subcellularLocation>
        <location evidence="1">Cell inner membrane</location>
    </subcellularLocation>
</comment>
<sequence>MSRAAELRDEAVDALYALGWTAVKRMPEGMARLVFRKVADRTWASRGAGVRQLEKNLARVLGTSPQDPRVRRLSRESMRSYLRYWLESFRLPVMGGERIVSGMNVTGHEQIHKAVGEGRGVVLALPHMGNYDHAGAWLVLVGHPLTTVAERLKPESLFERFVAYRESLGFEILPLTGSDVSVFGVLARRLRQARVVCLVADRDLSDTGIEVDFFGSPARLPGGPAALAVQTKAALLPVTLWYEGDAWGARVHEEIPDPGEGTRKERIGAMTQSLADAFAEGIAAHPADWHMLQRVWVEDLS</sequence>
<evidence type="ECO:0000256" key="1">
    <source>
        <dbReference type="ARBA" id="ARBA00004533"/>
    </source>
</evidence>
<keyword evidence="5" id="KW-0472">Membrane</keyword>
<dbReference type="PANTHER" id="PTHR30606:SF10">
    <property type="entry name" value="PHOSPHATIDYLINOSITOL MANNOSIDE ACYLTRANSFERASE"/>
    <property type="match status" value="1"/>
</dbReference>
<name>A0ABN1R4Q6_9ACTN</name>
<comment type="caution">
    <text evidence="7">The sequence shown here is derived from an EMBL/GenBank/DDBJ whole genome shotgun (WGS) entry which is preliminary data.</text>
</comment>
<dbReference type="RefSeq" id="WP_344241017.1">
    <property type="nucleotide sequence ID" value="NZ_BAAAHH010000010.1"/>
</dbReference>
<keyword evidence="2" id="KW-1003">Cell membrane</keyword>
<evidence type="ECO:0000256" key="4">
    <source>
        <dbReference type="ARBA" id="ARBA00022679"/>
    </source>
</evidence>
<evidence type="ECO:0000256" key="6">
    <source>
        <dbReference type="ARBA" id="ARBA00023315"/>
    </source>
</evidence>
<evidence type="ECO:0000313" key="7">
    <source>
        <dbReference type="EMBL" id="GAA0950839.1"/>
    </source>
</evidence>
<dbReference type="InterPro" id="IPR004960">
    <property type="entry name" value="LipA_acyltrans"/>
</dbReference>
<keyword evidence="3" id="KW-0997">Cell inner membrane</keyword>
<dbReference type="GO" id="GO:0016746">
    <property type="term" value="F:acyltransferase activity"/>
    <property type="evidence" value="ECO:0007669"/>
    <property type="project" value="UniProtKB-KW"/>
</dbReference>
<dbReference type="CDD" id="cd07984">
    <property type="entry name" value="LPLAT_LABLAT-like"/>
    <property type="match status" value="1"/>
</dbReference>
<dbReference type="Pfam" id="PF03279">
    <property type="entry name" value="Lip_A_acyltrans"/>
    <property type="match status" value="1"/>
</dbReference>
<accession>A0ABN1R4Q6</accession>
<dbReference type="NCBIfam" id="NF005919">
    <property type="entry name" value="PRK07920.1"/>
    <property type="match status" value="1"/>
</dbReference>
<evidence type="ECO:0000313" key="8">
    <source>
        <dbReference type="Proteomes" id="UP001500665"/>
    </source>
</evidence>
<evidence type="ECO:0000256" key="5">
    <source>
        <dbReference type="ARBA" id="ARBA00023136"/>
    </source>
</evidence>
<proteinExistence type="predicted"/>
<dbReference type="EMBL" id="BAAAHH010000010">
    <property type="protein sequence ID" value="GAA0950839.1"/>
    <property type="molecule type" value="Genomic_DNA"/>
</dbReference>